<sequence>MPKITREKRLGRSNPLSKEERGTPAPPKGHTPSCSDSSCSGCAPVFEDQEGRAVTPVVADLLTAALEEAKGSTEIRPTAVQLFEQAIALAKDRDSEGVKEAPVELADATFAFGRYLALPSLLDEASTHYERHTEEGARILGQVLSQLYALALRQEKPGETDFLKKNGGTKQAFIRVGASIDLLLKEPHNLPKSTQGRERLLKITHALQEVARTALSTEEQGKEEAVLQILEAIERVWAQVPKEEYPTGSFYVLGLSLIDQATLRASHDLEGTTSPLSLLVRGMDLVTETWDEEDVEGMERLGQASILRSSLEVEDDEAALEAYDVGLTLLTQVYHLQEGENEELRDQLLALGVPEDDLTLDDIDEEEEREGDEKGSAKDKDD</sequence>
<feature type="region of interest" description="Disordered" evidence="1">
    <location>
        <begin position="355"/>
        <end position="382"/>
    </location>
</feature>
<feature type="compositionally biased region" description="Acidic residues" evidence="1">
    <location>
        <begin position="355"/>
        <end position="370"/>
    </location>
</feature>
<evidence type="ECO:0000313" key="3">
    <source>
        <dbReference type="Proteomes" id="UP000267251"/>
    </source>
</evidence>
<evidence type="ECO:0000313" key="2">
    <source>
        <dbReference type="EMBL" id="RKP15364.1"/>
    </source>
</evidence>
<feature type="compositionally biased region" description="Basic and acidic residues" evidence="1">
    <location>
        <begin position="1"/>
        <end position="10"/>
    </location>
</feature>
<accession>A0A4P9Y963</accession>
<reference evidence="3" key="1">
    <citation type="journal article" date="2018" name="Nat. Microbiol.">
        <title>Leveraging single-cell genomics to expand the fungal tree of life.</title>
        <authorList>
            <person name="Ahrendt S.R."/>
            <person name="Quandt C.A."/>
            <person name="Ciobanu D."/>
            <person name="Clum A."/>
            <person name="Salamov A."/>
            <person name="Andreopoulos B."/>
            <person name="Cheng J.F."/>
            <person name="Woyke T."/>
            <person name="Pelin A."/>
            <person name="Henrissat B."/>
            <person name="Reynolds N.K."/>
            <person name="Benny G.L."/>
            <person name="Smith M.E."/>
            <person name="James T.Y."/>
            <person name="Grigoriev I.V."/>
        </authorList>
    </citation>
    <scope>NUCLEOTIDE SEQUENCE [LARGE SCALE GENOMIC DNA]</scope>
</reference>
<dbReference type="EMBL" id="KZ987737">
    <property type="protein sequence ID" value="RKP15364.1"/>
    <property type="molecule type" value="Genomic_DNA"/>
</dbReference>
<evidence type="ECO:0000256" key="1">
    <source>
        <dbReference type="SAM" id="MobiDB-lite"/>
    </source>
</evidence>
<feature type="region of interest" description="Disordered" evidence="1">
    <location>
        <begin position="1"/>
        <end position="41"/>
    </location>
</feature>
<proteinExistence type="predicted"/>
<gene>
    <name evidence="2" type="ORF">BJ684DRAFT_18297</name>
</gene>
<dbReference type="AlphaFoldDB" id="A0A4P9Y963"/>
<name>A0A4P9Y963_9FUNG</name>
<keyword evidence="3" id="KW-1185">Reference proteome</keyword>
<dbReference type="Proteomes" id="UP000267251">
    <property type="component" value="Unassembled WGS sequence"/>
</dbReference>
<feature type="compositionally biased region" description="Basic and acidic residues" evidence="1">
    <location>
        <begin position="371"/>
        <end position="382"/>
    </location>
</feature>
<protein>
    <submittedName>
        <fullName evidence="2">Uncharacterized protein</fullName>
    </submittedName>
</protein>
<dbReference type="OrthoDB" id="10443366at2759"/>
<organism evidence="2 3">
    <name type="scientific">Piptocephalis cylindrospora</name>
    <dbReference type="NCBI Taxonomy" id="1907219"/>
    <lineage>
        <taxon>Eukaryota</taxon>
        <taxon>Fungi</taxon>
        <taxon>Fungi incertae sedis</taxon>
        <taxon>Zoopagomycota</taxon>
        <taxon>Zoopagomycotina</taxon>
        <taxon>Zoopagomycetes</taxon>
        <taxon>Zoopagales</taxon>
        <taxon>Piptocephalidaceae</taxon>
        <taxon>Piptocephalis</taxon>
    </lineage>
</organism>